<accession>A0ABV8R390</accession>
<keyword evidence="2" id="KW-1185">Reference proteome</keyword>
<name>A0ABV8R390_9MICC</name>
<protein>
    <recommendedName>
        <fullName evidence="3">PEGA domain-containing protein</fullName>
    </recommendedName>
</protein>
<dbReference type="Proteomes" id="UP001595773">
    <property type="component" value="Unassembled WGS sequence"/>
</dbReference>
<proteinExistence type="predicted"/>
<comment type="caution">
    <text evidence="1">The sequence shown here is derived from an EMBL/GenBank/DDBJ whole genome shotgun (WGS) entry which is preliminary data.</text>
</comment>
<organism evidence="1 2">
    <name type="scientific">Arthrobacter cryoconiti</name>
    <dbReference type="NCBI Taxonomy" id="748907"/>
    <lineage>
        <taxon>Bacteria</taxon>
        <taxon>Bacillati</taxon>
        <taxon>Actinomycetota</taxon>
        <taxon>Actinomycetes</taxon>
        <taxon>Micrococcales</taxon>
        <taxon>Micrococcaceae</taxon>
        <taxon>Arthrobacter</taxon>
    </lineage>
</organism>
<evidence type="ECO:0000313" key="2">
    <source>
        <dbReference type="Proteomes" id="UP001595773"/>
    </source>
</evidence>
<sequence>MSVYVDNTPYGALRSRKSISIPLAAGQHHILVETSRGKSGMTTVDISPQAPMTVTIGLSQLTGGVKFS</sequence>
<reference evidence="2" key="1">
    <citation type="journal article" date="2019" name="Int. J. Syst. Evol. Microbiol.">
        <title>The Global Catalogue of Microorganisms (GCM) 10K type strain sequencing project: providing services to taxonomists for standard genome sequencing and annotation.</title>
        <authorList>
            <consortium name="The Broad Institute Genomics Platform"/>
            <consortium name="The Broad Institute Genome Sequencing Center for Infectious Disease"/>
            <person name="Wu L."/>
            <person name="Ma J."/>
        </authorList>
    </citation>
    <scope>NUCLEOTIDE SEQUENCE [LARGE SCALE GENOMIC DNA]</scope>
    <source>
        <strain evidence="2">CGMCC 1.10698</strain>
    </source>
</reference>
<dbReference type="RefSeq" id="WP_230068742.1">
    <property type="nucleotide sequence ID" value="NZ_BAABLL010000014.1"/>
</dbReference>
<dbReference type="EMBL" id="JBHSCQ010000011">
    <property type="protein sequence ID" value="MFC4265858.1"/>
    <property type="molecule type" value="Genomic_DNA"/>
</dbReference>
<gene>
    <name evidence="1" type="ORF">ACFOW9_09630</name>
</gene>
<evidence type="ECO:0008006" key="3">
    <source>
        <dbReference type="Google" id="ProtNLM"/>
    </source>
</evidence>
<evidence type="ECO:0000313" key="1">
    <source>
        <dbReference type="EMBL" id="MFC4265858.1"/>
    </source>
</evidence>